<keyword evidence="3" id="KW-1185">Reference proteome</keyword>
<dbReference type="OrthoDB" id="9809695at2"/>
<dbReference type="Proteomes" id="UP000184226">
    <property type="component" value="Unassembled WGS sequence"/>
</dbReference>
<reference evidence="2 3" key="1">
    <citation type="submission" date="2016-11" db="EMBL/GenBank/DDBJ databases">
        <authorList>
            <person name="Jaros S."/>
            <person name="Januszkiewicz K."/>
            <person name="Wedrychowicz H."/>
        </authorList>
    </citation>
    <scope>NUCLEOTIDE SEQUENCE [LARGE SCALE GENOMIC DNA]</scope>
    <source>
        <strain evidence="2 3">CGMCC 1.10190</strain>
    </source>
</reference>
<dbReference type="InterPro" id="IPR011008">
    <property type="entry name" value="Dimeric_a/b-barrel"/>
</dbReference>
<dbReference type="Pfam" id="PF07978">
    <property type="entry name" value="NIPSNAP"/>
    <property type="match status" value="1"/>
</dbReference>
<dbReference type="AlphaFoldDB" id="A0A1M5ZJ24"/>
<evidence type="ECO:0000313" key="3">
    <source>
        <dbReference type="Proteomes" id="UP000184226"/>
    </source>
</evidence>
<dbReference type="SUPFAM" id="SSF54909">
    <property type="entry name" value="Dimeric alpha+beta barrel"/>
    <property type="match status" value="1"/>
</dbReference>
<feature type="domain" description="NIPSNAP" evidence="1">
    <location>
        <begin position="3"/>
        <end position="106"/>
    </location>
</feature>
<name>A0A1M5ZJ24_9BURK</name>
<dbReference type="STRING" id="658167.SAMN04488135_11549"/>
<dbReference type="Gene3D" id="3.30.70.100">
    <property type="match status" value="1"/>
</dbReference>
<accession>A0A1M5ZJ24</accession>
<dbReference type="EMBL" id="FQXE01000015">
    <property type="protein sequence ID" value="SHI24141.1"/>
    <property type="molecule type" value="Genomic_DNA"/>
</dbReference>
<proteinExistence type="predicted"/>
<evidence type="ECO:0000259" key="1">
    <source>
        <dbReference type="Pfam" id="PF07978"/>
    </source>
</evidence>
<dbReference type="InterPro" id="IPR012577">
    <property type="entry name" value="NIPSNAP"/>
</dbReference>
<evidence type="ECO:0000313" key="2">
    <source>
        <dbReference type="EMBL" id="SHI24141.1"/>
    </source>
</evidence>
<organism evidence="2 3">
    <name type="scientific">Pollutimonas bauzanensis</name>
    <dbReference type="NCBI Taxonomy" id="658167"/>
    <lineage>
        <taxon>Bacteria</taxon>
        <taxon>Pseudomonadati</taxon>
        <taxon>Pseudomonadota</taxon>
        <taxon>Betaproteobacteria</taxon>
        <taxon>Burkholderiales</taxon>
        <taxon>Alcaligenaceae</taxon>
        <taxon>Pollutimonas</taxon>
    </lineage>
</organism>
<sequence>MIYELRIYHCAQGRLPALHRRFQDATLGLWDKHGIQAVGFWTTMVGPSNQTLTFMLQWRSLAERERIWEAFSADPEWVAARLRYEAEGPIVARIENQLLAPTDYSPLR</sequence>
<dbReference type="RefSeq" id="WP_073107686.1">
    <property type="nucleotide sequence ID" value="NZ_FQXE01000015.1"/>
</dbReference>
<protein>
    <submittedName>
        <fullName evidence="2">NIPSNAP protein</fullName>
    </submittedName>
</protein>
<gene>
    <name evidence="2" type="ORF">SAMN04488135_11549</name>
</gene>